<keyword evidence="1" id="KW-0175">Coiled coil</keyword>
<accession>A0A0F9YLE1</accession>
<dbReference type="GO" id="GO:0003824">
    <property type="term" value="F:catalytic activity"/>
    <property type="evidence" value="ECO:0007669"/>
    <property type="project" value="InterPro"/>
</dbReference>
<sequence>MNYVNKQTINKFQKELGSKNPTPGSGVVSALTASFAASLVEMVCNLTIDKVGYEKVQKDIIKYRKDVVETKNKLSKLAEEDKRACDKVVLAYKIKNKEKIRKALNYAINVSMKVREITKELEILAVKVGKIGNKNALSDAKIAVHFAHASGKSALENIKTNKESLKKMDK</sequence>
<organism evidence="3 4">
    <name type="scientific">Candidatus Woesebacteria bacterium GW2011_GWC2_31_9</name>
    <dbReference type="NCBI Taxonomy" id="1618586"/>
    <lineage>
        <taxon>Bacteria</taxon>
        <taxon>Candidatus Woeseibacteriota</taxon>
    </lineage>
</organism>
<dbReference type="SUPFAM" id="SSF101262">
    <property type="entry name" value="Methenyltetrahydrofolate cyclohydrolase-like"/>
    <property type="match status" value="1"/>
</dbReference>
<evidence type="ECO:0000313" key="4">
    <source>
        <dbReference type="Proteomes" id="UP000034803"/>
    </source>
</evidence>
<dbReference type="Proteomes" id="UP000034803">
    <property type="component" value="Unassembled WGS sequence"/>
</dbReference>
<dbReference type="AlphaFoldDB" id="A0A0F9YLE1"/>
<evidence type="ECO:0000259" key="2">
    <source>
        <dbReference type="Pfam" id="PF04961"/>
    </source>
</evidence>
<dbReference type="EMBL" id="LBOI01000001">
    <property type="protein sequence ID" value="KKP32279.1"/>
    <property type="molecule type" value="Genomic_DNA"/>
</dbReference>
<feature type="domain" description="Cyclodeaminase/cyclohydrolase" evidence="2">
    <location>
        <begin position="8"/>
        <end position="166"/>
    </location>
</feature>
<dbReference type="InterPro" id="IPR036178">
    <property type="entry name" value="Formintransfe-cycloase-like_sf"/>
</dbReference>
<dbReference type="InterPro" id="IPR007044">
    <property type="entry name" value="Cyclodeamin/CycHdrlase"/>
</dbReference>
<feature type="coiled-coil region" evidence="1">
    <location>
        <begin position="53"/>
        <end position="80"/>
    </location>
</feature>
<evidence type="ECO:0000256" key="1">
    <source>
        <dbReference type="SAM" id="Coils"/>
    </source>
</evidence>
<proteinExistence type="predicted"/>
<protein>
    <submittedName>
        <fullName evidence="3">Formiminotetrahydrofolate cyclodeaminase</fullName>
    </submittedName>
</protein>
<dbReference type="Pfam" id="PF04961">
    <property type="entry name" value="FTCD_C"/>
    <property type="match status" value="1"/>
</dbReference>
<reference evidence="3 4" key="1">
    <citation type="journal article" date="2015" name="Nature">
        <title>rRNA introns, odd ribosomes, and small enigmatic genomes across a large radiation of phyla.</title>
        <authorList>
            <person name="Brown C.T."/>
            <person name="Hug L.A."/>
            <person name="Thomas B.C."/>
            <person name="Sharon I."/>
            <person name="Castelle C.J."/>
            <person name="Singh A."/>
            <person name="Wilkins M.J."/>
            <person name="Williams K.H."/>
            <person name="Banfield J.F."/>
        </authorList>
    </citation>
    <scope>NUCLEOTIDE SEQUENCE [LARGE SCALE GENOMIC DNA]</scope>
</reference>
<comment type="caution">
    <text evidence="3">The sequence shown here is derived from an EMBL/GenBank/DDBJ whole genome shotgun (WGS) entry which is preliminary data.</text>
</comment>
<gene>
    <name evidence="3" type="ORF">UR21_C0001G0075</name>
</gene>
<name>A0A0F9YLE1_9BACT</name>
<evidence type="ECO:0000313" key="3">
    <source>
        <dbReference type="EMBL" id="KKP32279.1"/>
    </source>
</evidence>
<dbReference type="Gene3D" id="1.20.120.680">
    <property type="entry name" value="Formiminotetrahydrofolate cyclodeaminase monomer, up-and-down helical bundle"/>
    <property type="match status" value="1"/>
</dbReference>